<dbReference type="InterPro" id="IPR040255">
    <property type="entry name" value="Non-specific_endonuclease"/>
</dbReference>
<dbReference type="InterPro" id="IPR001604">
    <property type="entry name" value="Endo_G_ENPP1-like_dom"/>
</dbReference>
<dbReference type="InterPro" id="IPR044929">
    <property type="entry name" value="DNA/RNA_non-sp_Endonuclease_sf"/>
</dbReference>
<dbReference type="SMART" id="SM00892">
    <property type="entry name" value="Endonuclease_NS"/>
    <property type="match status" value="1"/>
</dbReference>
<dbReference type="Proteomes" id="UP001458880">
    <property type="component" value="Unassembled WGS sequence"/>
</dbReference>
<evidence type="ECO:0000313" key="7">
    <source>
        <dbReference type="EMBL" id="KAK9751962.1"/>
    </source>
</evidence>
<dbReference type="Pfam" id="PF01223">
    <property type="entry name" value="Endonuclease_NS"/>
    <property type="match status" value="1"/>
</dbReference>
<reference evidence="7 8" key="1">
    <citation type="journal article" date="2024" name="BMC Genomics">
        <title>De novo assembly and annotation of Popillia japonica's genome with initial clues to its potential as an invasive pest.</title>
        <authorList>
            <person name="Cucini C."/>
            <person name="Boschi S."/>
            <person name="Funari R."/>
            <person name="Cardaioli E."/>
            <person name="Iannotti N."/>
            <person name="Marturano G."/>
            <person name="Paoli F."/>
            <person name="Bruttini M."/>
            <person name="Carapelli A."/>
            <person name="Frati F."/>
            <person name="Nardi F."/>
        </authorList>
    </citation>
    <scope>NUCLEOTIDE SEQUENCE [LARGE SCALE GENOMIC DNA]</scope>
    <source>
        <strain evidence="7">DMR45628</strain>
    </source>
</reference>
<keyword evidence="3 7" id="KW-0378">Hydrolase</keyword>
<dbReference type="SUPFAM" id="SSF54060">
    <property type="entry name" value="His-Me finger endonucleases"/>
    <property type="match status" value="1"/>
</dbReference>
<evidence type="ECO:0000256" key="1">
    <source>
        <dbReference type="ARBA" id="ARBA00010052"/>
    </source>
</evidence>
<evidence type="ECO:0000256" key="2">
    <source>
        <dbReference type="ARBA" id="ARBA00022722"/>
    </source>
</evidence>
<evidence type="ECO:0000313" key="8">
    <source>
        <dbReference type="Proteomes" id="UP001458880"/>
    </source>
</evidence>
<dbReference type="GO" id="GO:0000014">
    <property type="term" value="F:single-stranded DNA endodeoxyribonuclease activity"/>
    <property type="evidence" value="ECO:0007669"/>
    <property type="project" value="TreeGrafter"/>
</dbReference>
<dbReference type="GO" id="GO:0006309">
    <property type="term" value="P:apoptotic DNA fragmentation"/>
    <property type="evidence" value="ECO:0007669"/>
    <property type="project" value="TreeGrafter"/>
</dbReference>
<keyword evidence="8" id="KW-1185">Reference proteome</keyword>
<evidence type="ECO:0000256" key="3">
    <source>
        <dbReference type="ARBA" id="ARBA00022759"/>
    </source>
</evidence>
<sequence>MDSFYLPDNDGIIRFPENSIVELACPGNSLLLNKTRSPQSVISVKCSNDAFTVNRSIYPFSAFKCTKSAEGTIRFTGNYCGSGRREIEIGYQLPNRFIRHILICFDDVLKTTFYTVHKLSKRINASQKNVSRVHWMKGEGFDDLNIIELYKSATTQSVLNSLVGLSKSSEKYISRAHQKYLAKGHLAPKADFIYGAQQTLTFYYANAVPQWQVFNNGNWLAIERSVRDYASSKQFDLEVYTGTYQVQSLPHEFTHERIYLYLSNGKVPVPRLLWKVLYNRANQTGIALIGGNDPYFAETTTICRDISHQCTWVTWNRCNVSSGCGYCCEVNDFRKTVRSLPKFKV</sequence>
<dbReference type="GO" id="GO:0005743">
    <property type="term" value="C:mitochondrial inner membrane"/>
    <property type="evidence" value="ECO:0007669"/>
    <property type="project" value="TreeGrafter"/>
</dbReference>
<dbReference type="PANTHER" id="PTHR13966:SF19">
    <property type="entry name" value="NUCLEASE EXOG, MITOCHONDRIAL"/>
    <property type="match status" value="1"/>
</dbReference>
<keyword evidence="2" id="KW-0540">Nuclease</keyword>
<dbReference type="GO" id="GO:0003676">
    <property type="term" value="F:nucleic acid binding"/>
    <property type="evidence" value="ECO:0007669"/>
    <property type="project" value="InterPro"/>
</dbReference>
<dbReference type="Gene3D" id="3.40.570.10">
    <property type="entry name" value="Extracellular Endonuclease, subunit A"/>
    <property type="match status" value="1"/>
</dbReference>
<comment type="similarity">
    <text evidence="1">Belongs to the DNA/RNA non-specific endonuclease family.</text>
</comment>
<dbReference type="AlphaFoldDB" id="A0AAW1N207"/>
<dbReference type="GO" id="GO:0004521">
    <property type="term" value="F:RNA endonuclease activity"/>
    <property type="evidence" value="ECO:0007669"/>
    <property type="project" value="TreeGrafter"/>
</dbReference>
<dbReference type="FunFam" id="3.40.570.10:FF:000007">
    <property type="entry name" value="Alkaline nuclease"/>
    <property type="match status" value="1"/>
</dbReference>
<evidence type="ECO:0000259" key="6">
    <source>
        <dbReference type="SMART" id="SM00892"/>
    </source>
</evidence>
<keyword evidence="3 7" id="KW-0255">Endonuclease</keyword>
<dbReference type="EMBL" id="JASPKY010000024">
    <property type="protein sequence ID" value="KAK9751962.1"/>
    <property type="molecule type" value="Genomic_DNA"/>
</dbReference>
<dbReference type="GO" id="GO:0005634">
    <property type="term" value="C:nucleus"/>
    <property type="evidence" value="ECO:0007669"/>
    <property type="project" value="TreeGrafter"/>
</dbReference>
<dbReference type="PANTHER" id="PTHR13966">
    <property type="entry name" value="ENDONUCLEASE RELATED"/>
    <property type="match status" value="1"/>
</dbReference>
<comment type="caution">
    <text evidence="7">The sequence shown here is derived from an EMBL/GenBank/DDBJ whole genome shotgun (WGS) entry which is preliminary data.</text>
</comment>
<accession>A0AAW1N207</accession>
<name>A0AAW1N207_POPJA</name>
<dbReference type="InterPro" id="IPR044925">
    <property type="entry name" value="His-Me_finger_sf"/>
</dbReference>
<protein>
    <submittedName>
        <fullName evidence="7">DNA/RNA non-specific endonuclease</fullName>
    </submittedName>
</protein>
<feature type="domain" description="DNA/RNA non-specific endonuclease/pyrophosphatase/phosphodiesterase" evidence="6">
    <location>
        <begin position="97"/>
        <end position="333"/>
    </location>
</feature>
<dbReference type="GO" id="GO:0046872">
    <property type="term" value="F:metal ion binding"/>
    <property type="evidence" value="ECO:0007669"/>
    <property type="project" value="UniProtKB-KW"/>
</dbReference>
<organism evidence="7 8">
    <name type="scientific">Popillia japonica</name>
    <name type="common">Japanese beetle</name>
    <dbReference type="NCBI Taxonomy" id="7064"/>
    <lineage>
        <taxon>Eukaryota</taxon>
        <taxon>Metazoa</taxon>
        <taxon>Ecdysozoa</taxon>
        <taxon>Arthropoda</taxon>
        <taxon>Hexapoda</taxon>
        <taxon>Insecta</taxon>
        <taxon>Pterygota</taxon>
        <taxon>Neoptera</taxon>
        <taxon>Endopterygota</taxon>
        <taxon>Coleoptera</taxon>
        <taxon>Polyphaga</taxon>
        <taxon>Scarabaeiformia</taxon>
        <taxon>Scarabaeidae</taxon>
        <taxon>Rutelinae</taxon>
        <taxon>Popillia</taxon>
    </lineage>
</organism>
<evidence type="ECO:0000256" key="5">
    <source>
        <dbReference type="PIRSR" id="PIRSR640255-2"/>
    </source>
</evidence>
<keyword evidence="5" id="KW-0479">Metal-binding</keyword>
<proteinExistence type="inferred from homology"/>
<feature type="active site" description="Proton acceptor" evidence="4">
    <location>
        <position position="185"/>
    </location>
</feature>
<evidence type="ECO:0000256" key="4">
    <source>
        <dbReference type="PIRSR" id="PIRSR640255-1"/>
    </source>
</evidence>
<gene>
    <name evidence="7" type="ORF">QE152_g4615</name>
</gene>
<feature type="binding site" evidence="5">
    <location>
        <position position="215"/>
    </location>
    <ligand>
        <name>Mg(2+)</name>
        <dbReference type="ChEBI" id="CHEBI:18420"/>
        <note>catalytic</note>
    </ligand>
</feature>